<keyword evidence="1" id="KW-0472">Membrane</keyword>
<keyword evidence="4" id="KW-1185">Reference proteome</keyword>
<gene>
    <name evidence="3" type="ORF">GCM10025782_34660</name>
</gene>
<keyword evidence="1" id="KW-1133">Transmembrane helix</keyword>
<sequence length="173" mass="18297">MFHNGGMRISRFPNIVDEVAVRLIAGVVLVLGVVVLATQQWWLYLVLAADFVLRAGWGPSASPIAHLVRRWIRPRVSAAPRYTAGPPKRFAAAIGAVLTVAASVLWLAGATLPVVGIGVVMVVFPALESLAGVCVGCIVFGWLMRLGVIPESVCLECADISRRTTARQGAAAA</sequence>
<dbReference type="InterPro" id="IPR025508">
    <property type="entry name" value="DUF4395"/>
</dbReference>
<feature type="domain" description="DUF4395" evidence="2">
    <location>
        <begin position="16"/>
        <end position="145"/>
    </location>
</feature>
<dbReference type="Proteomes" id="UP001500556">
    <property type="component" value="Unassembled WGS sequence"/>
</dbReference>
<feature type="transmembrane region" description="Helical" evidence="1">
    <location>
        <begin position="89"/>
        <end position="108"/>
    </location>
</feature>
<evidence type="ECO:0000259" key="2">
    <source>
        <dbReference type="Pfam" id="PF14340"/>
    </source>
</evidence>
<evidence type="ECO:0000313" key="3">
    <source>
        <dbReference type="EMBL" id="GAA4732509.1"/>
    </source>
</evidence>
<organism evidence="3 4">
    <name type="scientific">Pedococcus ginsenosidimutans</name>
    <dbReference type="NCBI Taxonomy" id="490570"/>
    <lineage>
        <taxon>Bacteria</taxon>
        <taxon>Bacillati</taxon>
        <taxon>Actinomycetota</taxon>
        <taxon>Actinomycetes</taxon>
        <taxon>Micrococcales</taxon>
        <taxon>Intrasporangiaceae</taxon>
        <taxon>Pedococcus</taxon>
    </lineage>
</organism>
<evidence type="ECO:0000256" key="1">
    <source>
        <dbReference type="SAM" id="Phobius"/>
    </source>
</evidence>
<protein>
    <submittedName>
        <fullName evidence="3">DUF4395 domain-containing protein</fullName>
    </submittedName>
</protein>
<accession>A0ABP8YLZ6</accession>
<dbReference type="EMBL" id="BAABLO010000013">
    <property type="protein sequence ID" value="GAA4732509.1"/>
    <property type="molecule type" value="Genomic_DNA"/>
</dbReference>
<comment type="caution">
    <text evidence="3">The sequence shown here is derived from an EMBL/GenBank/DDBJ whole genome shotgun (WGS) entry which is preliminary data.</text>
</comment>
<dbReference type="Pfam" id="PF14340">
    <property type="entry name" value="DUF4395"/>
    <property type="match status" value="1"/>
</dbReference>
<proteinExistence type="predicted"/>
<reference evidence="4" key="1">
    <citation type="journal article" date="2019" name="Int. J. Syst. Evol. Microbiol.">
        <title>The Global Catalogue of Microorganisms (GCM) 10K type strain sequencing project: providing services to taxonomists for standard genome sequencing and annotation.</title>
        <authorList>
            <consortium name="The Broad Institute Genomics Platform"/>
            <consortium name="The Broad Institute Genome Sequencing Center for Infectious Disease"/>
            <person name="Wu L."/>
            <person name="Ma J."/>
        </authorList>
    </citation>
    <scope>NUCLEOTIDE SEQUENCE [LARGE SCALE GENOMIC DNA]</scope>
    <source>
        <strain evidence="4">JCM 18961</strain>
    </source>
</reference>
<name>A0ABP8YLZ6_9MICO</name>
<feature type="transmembrane region" description="Helical" evidence="1">
    <location>
        <begin position="114"/>
        <end position="143"/>
    </location>
</feature>
<keyword evidence="1" id="KW-0812">Transmembrane</keyword>
<evidence type="ECO:0000313" key="4">
    <source>
        <dbReference type="Proteomes" id="UP001500556"/>
    </source>
</evidence>
<feature type="transmembrane region" description="Helical" evidence="1">
    <location>
        <begin position="20"/>
        <end position="37"/>
    </location>
</feature>